<dbReference type="Proteomes" id="UP001259982">
    <property type="component" value="Unassembled WGS sequence"/>
</dbReference>
<dbReference type="NCBIfam" id="NF045734">
    <property type="entry name" value="StyOxIsoStyC"/>
    <property type="match status" value="1"/>
</dbReference>
<evidence type="ECO:0000256" key="1">
    <source>
        <dbReference type="SAM" id="Phobius"/>
    </source>
</evidence>
<proteinExistence type="predicted"/>
<dbReference type="InterPro" id="IPR054803">
    <property type="entry name" value="StyOxIsoStyC"/>
</dbReference>
<gene>
    <name evidence="2" type="ORF">RM531_10970</name>
</gene>
<feature type="transmembrane region" description="Helical" evidence="1">
    <location>
        <begin position="125"/>
        <end position="150"/>
    </location>
</feature>
<name>A0ABU3B946_9GAMM</name>
<feature type="transmembrane region" description="Helical" evidence="1">
    <location>
        <begin position="86"/>
        <end position="105"/>
    </location>
</feature>
<reference evidence="2 3" key="1">
    <citation type="submission" date="2023-09" db="EMBL/GenBank/DDBJ databases">
        <authorList>
            <person name="Rey-Velasco X."/>
        </authorList>
    </citation>
    <scope>NUCLEOTIDE SEQUENCE [LARGE SCALE GENOMIC DNA]</scope>
    <source>
        <strain evidence="2 3">P385</strain>
    </source>
</reference>
<feature type="transmembrane region" description="Helical" evidence="1">
    <location>
        <begin position="52"/>
        <end position="74"/>
    </location>
</feature>
<feature type="transmembrane region" description="Helical" evidence="1">
    <location>
        <begin position="12"/>
        <end position="32"/>
    </location>
</feature>
<dbReference type="EMBL" id="JAVRHY010000009">
    <property type="protein sequence ID" value="MDT0618998.1"/>
    <property type="molecule type" value="Genomic_DNA"/>
</dbReference>
<accession>A0ABU3B946</accession>
<protein>
    <recommendedName>
        <fullName evidence="4">Styrene-oxide isomerase</fullName>
    </recommendedName>
</protein>
<keyword evidence="1" id="KW-0472">Membrane</keyword>
<organism evidence="2 3">
    <name type="scientific">Spectribacter acetivorans</name>
    <dbReference type="NCBI Taxonomy" id="3075603"/>
    <lineage>
        <taxon>Bacteria</taxon>
        <taxon>Pseudomonadati</taxon>
        <taxon>Pseudomonadota</taxon>
        <taxon>Gammaproteobacteria</taxon>
        <taxon>Salinisphaerales</taxon>
        <taxon>Salinisphaeraceae</taxon>
        <taxon>Spectribacter</taxon>
    </lineage>
</organism>
<dbReference type="Pfam" id="PF26512">
    <property type="entry name" value="SOI"/>
    <property type="match status" value="1"/>
</dbReference>
<evidence type="ECO:0008006" key="4">
    <source>
        <dbReference type="Google" id="ProtNLM"/>
    </source>
</evidence>
<evidence type="ECO:0000313" key="2">
    <source>
        <dbReference type="EMBL" id="MDT0618998.1"/>
    </source>
</evidence>
<keyword evidence="3" id="KW-1185">Reference proteome</keyword>
<keyword evidence="1" id="KW-1133">Transmembrane helix</keyword>
<sequence>MDRRQRRMVGHGAIVIFIALVAGFGLATSLVGGLEIFPGTILQISLPGDGAAWARAHVGGLLNGLLVFAGAVLIHVMRIPERPAFHLGWMFVGTGYANTIFYWGALFAPSRALTFGDNRFGDTNIAGIIGLLPALVFAFVAMAAMVILMVQAFGRATADR</sequence>
<evidence type="ECO:0000313" key="3">
    <source>
        <dbReference type="Proteomes" id="UP001259982"/>
    </source>
</evidence>
<dbReference type="InterPro" id="IPR058965">
    <property type="entry name" value="SOI/HabA-like"/>
</dbReference>
<comment type="caution">
    <text evidence="2">The sequence shown here is derived from an EMBL/GenBank/DDBJ whole genome shotgun (WGS) entry which is preliminary data.</text>
</comment>
<keyword evidence="1" id="KW-0812">Transmembrane</keyword>
<dbReference type="RefSeq" id="WP_311659284.1">
    <property type="nucleotide sequence ID" value="NZ_JAVRHY010000009.1"/>
</dbReference>